<proteinExistence type="predicted"/>
<feature type="non-terminal residue" evidence="2">
    <location>
        <position position="1"/>
    </location>
</feature>
<feature type="compositionally biased region" description="Basic residues" evidence="1">
    <location>
        <begin position="1"/>
        <end position="18"/>
    </location>
</feature>
<accession>X0XE33</accession>
<gene>
    <name evidence="2" type="ORF">S01H1_61543</name>
</gene>
<dbReference type="EMBL" id="BARS01040359">
    <property type="protein sequence ID" value="GAG34908.1"/>
    <property type="molecule type" value="Genomic_DNA"/>
</dbReference>
<organism evidence="2">
    <name type="scientific">marine sediment metagenome</name>
    <dbReference type="NCBI Taxonomy" id="412755"/>
    <lineage>
        <taxon>unclassified sequences</taxon>
        <taxon>metagenomes</taxon>
        <taxon>ecological metagenomes</taxon>
    </lineage>
</organism>
<sequence length="67" mass="7603">QKRPQTKKTAQKMLKKQKTPQSPTEIFTKSGTYKIPKSGTCQFQDWVLTNLQNQVLNNHKLTAKSGA</sequence>
<evidence type="ECO:0000256" key="1">
    <source>
        <dbReference type="SAM" id="MobiDB-lite"/>
    </source>
</evidence>
<protein>
    <submittedName>
        <fullName evidence="2">Uncharacterized protein</fullName>
    </submittedName>
</protein>
<reference evidence="2" key="1">
    <citation type="journal article" date="2014" name="Front. Microbiol.">
        <title>High frequency of phylogenetically diverse reductive dehalogenase-homologous genes in deep subseafloor sedimentary metagenomes.</title>
        <authorList>
            <person name="Kawai M."/>
            <person name="Futagami T."/>
            <person name="Toyoda A."/>
            <person name="Takaki Y."/>
            <person name="Nishi S."/>
            <person name="Hori S."/>
            <person name="Arai W."/>
            <person name="Tsubouchi T."/>
            <person name="Morono Y."/>
            <person name="Uchiyama I."/>
            <person name="Ito T."/>
            <person name="Fujiyama A."/>
            <person name="Inagaki F."/>
            <person name="Takami H."/>
        </authorList>
    </citation>
    <scope>NUCLEOTIDE SEQUENCE</scope>
    <source>
        <strain evidence="2">Expedition CK06-06</strain>
    </source>
</reference>
<feature type="region of interest" description="Disordered" evidence="1">
    <location>
        <begin position="1"/>
        <end position="30"/>
    </location>
</feature>
<evidence type="ECO:0000313" key="2">
    <source>
        <dbReference type="EMBL" id="GAG34908.1"/>
    </source>
</evidence>
<feature type="compositionally biased region" description="Polar residues" evidence="1">
    <location>
        <begin position="20"/>
        <end position="30"/>
    </location>
</feature>
<dbReference type="AlphaFoldDB" id="X0XE33"/>
<name>X0XE33_9ZZZZ</name>
<comment type="caution">
    <text evidence="2">The sequence shown here is derived from an EMBL/GenBank/DDBJ whole genome shotgun (WGS) entry which is preliminary data.</text>
</comment>